<evidence type="ECO:0008006" key="3">
    <source>
        <dbReference type="Google" id="ProtNLM"/>
    </source>
</evidence>
<dbReference type="SUPFAM" id="SSF53474">
    <property type="entry name" value="alpha/beta-Hydrolases"/>
    <property type="match status" value="1"/>
</dbReference>
<reference evidence="1" key="1">
    <citation type="submission" date="2022-10" db="EMBL/GenBank/DDBJ databases">
        <title>Tapping the CABI collections for fungal endophytes: first genome assemblies for Collariella, Neodidymelliopsis, Ascochyta clinopodiicola, Didymella pomorum, Didymosphaeria variabile, Neocosmospora piperis and Neocucurbitaria cava.</title>
        <authorList>
            <person name="Hill R."/>
        </authorList>
    </citation>
    <scope>NUCLEOTIDE SEQUENCE</scope>
    <source>
        <strain evidence="1">IMI 355082</strain>
    </source>
</reference>
<name>A0A9W8YLK1_9PEZI</name>
<organism evidence="1 2">
    <name type="scientific">Gnomoniopsis smithogilvyi</name>
    <dbReference type="NCBI Taxonomy" id="1191159"/>
    <lineage>
        <taxon>Eukaryota</taxon>
        <taxon>Fungi</taxon>
        <taxon>Dikarya</taxon>
        <taxon>Ascomycota</taxon>
        <taxon>Pezizomycotina</taxon>
        <taxon>Sordariomycetes</taxon>
        <taxon>Sordariomycetidae</taxon>
        <taxon>Diaporthales</taxon>
        <taxon>Gnomoniaceae</taxon>
        <taxon>Gnomoniopsis</taxon>
    </lineage>
</organism>
<dbReference type="OrthoDB" id="408373at2759"/>
<protein>
    <recommendedName>
        <fullName evidence="3">Alpha/beta hydrolase</fullName>
    </recommendedName>
</protein>
<dbReference type="EMBL" id="JAPEVB010000006">
    <property type="protein sequence ID" value="KAJ4386298.1"/>
    <property type="molecule type" value="Genomic_DNA"/>
</dbReference>
<dbReference type="AlphaFoldDB" id="A0A9W8YLK1"/>
<comment type="caution">
    <text evidence="1">The sequence shown here is derived from an EMBL/GenBank/DDBJ whole genome shotgun (WGS) entry which is preliminary data.</text>
</comment>
<dbReference type="Proteomes" id="UP001140453">
    <property type="component" value="Unassembled WGS sequence"/>
</dbReference>
<evidence type="ECO:0000313" key="2">
    <source>
        <dbReference type="Proteomes" id="UP001140453"/>
    </source>
</evidence>
<evidence type="ECO:0000313" key="1">
    <source>
        <dbReference type="EMBL" id="KAJ4386298.1"/>
    </source>
</evidence>
<dbReference type="Gene3D" id="3.40.50.1820">
    <property type="entry name" value="alpha/beta hydrolase"/>
    <property type="match status" value="1"/>
</dbReference>
<sequence length="215" mass="25142">MAELMTQLHHDQFYIHSEDRGASYGYALASLPQYQDRVLGLSFCEMVLSEQLTKQSEFSLDNISAQYEQRGVWNWHIPFFWMPHVPEMLITGKEREFWTMFMTQECYNPGALEQEAVDEWIRNSQQPGGLRGILETYRAHWKNVDVERQGLKHKLPERMRVLAVGAPEFFGPLVEAQMRMAAERVYHAEVFERCGHSLSLEAPDRMALVLQKFLE</sequence>
<keyword evidence="2" id="KW-1185">Reference proteome</keyword>
<dbReference type="InterPro" id="IPR029058">
    <property type="entry name" value="AB_hydrolase_fold"/>
</dbReference>
<gene>
    <name evidence="1" type="ORF">N0V93_009191</name>
</gene>
<accession>A0A9W8YLK1</accession>
<proteinExistence type="predicted"/>